<dbReference type="Gene3D" id="3.30.70.3290">
    <property type="match status" value="1"/>
</dbReference>
<dbReference type="Proteomes" id="UP001107558">
    <property type="component" value="Chromosome 1"/>
</dbReference>
<organism evidence="2 3">
    <name type="scientific">Polypedilum vanderplanki</name>
    <name type="common">Sleeping chironomid midge</name>
    <dbReference type="NCBI Taxonomy" id="319348"/>
    <lineage>
        <taxon>Eukaryota</taxon>
        <taxon>Metazoa</taxon>
        <taxon>Ecdysozoa</taxon>
        <taxon>Arthropoda</taxon>
        <taxon>Hexapoda</taxon>
        <taxon>Insecta</taxon>
        <taxon>Pterygota</taxon>
        <taxon>Neoptera</taxon>
        <taxon>Endopterygota</taxon>
        <taxon>Diptera</taxon>
        <taxon>Nematocera</taxon>
        <taxon>Chironomoidea</taxon>
        <taxon>Chironomidae</taxon>
        <taxon>Chironominae</taxon>
        <taxon>Polypedilum</taxon>
        <taxon>Polypedilum</taxon>
    </lineage>
</organism>
<name>A0A9J6CRP7_POLVA</name>
<evidence type="ECO:0000313" key="3">
    <source>
        <dbReference type="Proteomes" id="UP001107558"/>
    </source>
</evidence>
<dbReference type="GO" id="GO:0016740">
    <property type="term" value="F:transferase activity"/>
    <property type="evidence" value="ECO:0007669"/>
    <property type="project" value="InterPro"/>
</dbReference>
<dbReference type="SUPFAM" id="SSF52151">
    <property type="entry name" value="FabD/lysophospholipase-like"/>
    <property type="match status" value="1"/>
</dbReference>
<reference evidence="2" key="1">
    <citation type="submission" date="2021-03" db="EMBL/GenBank/DDBJ databases">
        <title>Chromosome level genome of the anhydrobiotic midge Polypedilum vanderplanki.</title>
        <authorList>
            <person name="Yoshida Y."/>
            <person name="Kikawada T."/>
            <person name="Gusev O."/>
        </authorList>
    </citation>
    <scope>NUCLEOTIDE SEQUENCE</scope>
    <source>
        <strain evidence="2">NIAS01</strain>
        <tissue evidence="2">Whole body or cell culture</tissue>
    </source>
</reference>
<dbReference type="Gene3D" id="3.40.366.10">
    <property type="entry name" value="Malonyl-Coenzyme A Acyl Carrier Protein, domain 2"/>
    <property type="match status" value="1"/>
</dbReference>
<dbReference type="EMBL" id="JADBJN010000001">
    <property type="protein sequence ID" value="KAG5684243.1"/>
    <property type="molecule type" value="Genomic_DNA"/>
</dbReference>
<keyword evidence="3" id="KW-1185">Reference proteome</keyword>
<gene>
    <name evidence="2" type="ORF">PVAND_013480</name>
</gene>
<dbReference type="InterPro" id="IPR016035">
    <property type="entry name" value="Acyl_Trfase/lysoPLipase"/>
</dbReference>
<protein>
    <recommendedName>
        <fullName evidence="1">Malonyl-CoA:ACP transacylase (MAT) domain-containing protein</fullName>
    </recommendedName>
</protein>
<evidence type="ECO:0000259" key="1">
    <source>
        <dbReference type="Pfam" id="PF00698"/>
    </source>
</evidence>
<dbReference type="Pfam" id="PF00698">
    <property type="entry name" value="Acyl_transf_1"/>
    <property type="match status" value="1"/>
</dbReference>
<dbReference type="OrthoDB" id="329835at2759"/>
<dbReference type="InterPro" id="IPR001227">
    <property type="entry name" value="Ac_transferase_dom_sf"/>
</dbReference>
<dbReference type="AlphaFoldDB" id="A0A9J6CRP7"/>
<comment type="caution">
    <text evidence="2">The sequence shown here is derived from an EMBL/GenBank/DDBJ whole genome shotgun (WGS) entry which is preliminary data.</text>
</comment>
<proteinExistence type="predicted"/>
<accession>A0A9J6CRP7</accession>
<evidence type="ECO:0000313" key="2">
    <source>
        <dbReference type="EMBL" id="KAG5684243.1"/>
    </source>
</evidence>
<sequence>MVLWAGRTEEAINTIFDDITSRPLDAEHIALLQNSQVQTTSANTYRGFGMFINDASTGKAVCTQRDIQYFNGTRRPIVFCYSGMDQHGQRWILLQKGIDLKSIITCEDKSIFNNVMHSYVGIVSIEIALTDILKSLGIEPDYIIGHSVGELGCAYADNLFDS</sequence>
<feature type="domain" description="Malonyl-CoA:ACP transacylase (MAT)" evidence="1">
    <location>
        <begin position="95"/>
        <end position="158"/>
    </location>
</feature>
<dbReference type="InterPro" id="IPR014043">
    <property type="entry name" value="Acyl_transferase_dom"/>
</dbReference>